<reference evidence="2 3" key="1">
    <citation type="submission" date="2018-06" db="EMBL/GenBank/DDBJ databases">
        <title>Genomic Encyclopedia of Type Strains, Phase III (KMG-III): the genomes of soil and plant-associated and newly described type strains.</title>
        <authorList>
            <person name="Whitman W."/>
        </authorList>
    </citation>
    <scope>NUCLEOTIDE SEQUENCE [LARGE SCALE GENOMIC DNA]</scope>
    <source>
        <strain evidence="2 3">CGMCC 1.12504</strain>
    </source>
</reference>
<dbReference type="RefSeq" id="WP_112085269.1">
    <property type="nucleotide sequence ID" value="NZ_QLSV01000003.1"/>
</dbReference>
<feature type="transmembrane region" description="Helical" evidence="1">
    <location>
        <begin position="33"/>
        <end position="53"/>
    </location>
</feature>
<organism evidence="2 3">
    <name type="scientific">Flavobacterium lacus</name>
    <dbReference type="NCBI Taxonomy" id="1353778"/>
    <lineage>
        <taxon>Bacteria</taxon>
        <taxon>Pseudomonadati</taxon>
        <taxon>Bacteroidota</taxon>
        <taxon>Flavobacteriia</taxon>
        <taxon>Flavobacteriales</taxon>
        <taxon>Flavobacteriaceae</taxon>
        <taxon>Flavobacterium</taxon>
    </lineage>
</organism>
<evidence type="ECO:0000313" key="3">
    <source>
        <dbReference type="Proteomes" id="UP000249518"/>
    </source>
</evidence>
<accession>A0A328WWZ9</accession>
<dbReference type="EMBL" id="QLSV01000003">
    <property type="protein sequence ID" value="RAR49835.1"/>
    <property type="molecule type" value="Genomic_DNA"/>
</dbReference>
<sequence length="66" mass="7429">MKIFTYIIIALAFGLITFNVTQLDFSNLFEQESMIALIGIVAASCAIIILLIFRMSKSIEDKLKDQ</sequence>
<proteinExistence type="predicted"/>
<keyword evidence="1" id="KW-1133">Transmembrane helix</keyword>
<dbReference type="OrthoDB" id="1453319at2"/>
<evidence type="ECO:0000256" key="1">
    <source>
        <dbReference type="SAM" id="Phobius"/>
    </source>
</evidence>
<gene>
    <name evidence="2" type="ORF">B0I10_103257</name>
</gene>
<name>A0A328WWZ9_9FLAO</name>
<protein>
    <submittedName>
        <fullName evidence="2">Uncharacterized protein</fullName>
    </submittedName>
</protein>
<evidence type="ECO:0000313" key="2">
    <source>
        <dbReference type="EMBL" id="RAR49835.1"/>
    </source>
</evidence>
<dbReference type="AlphaFoldDB" id="A0A328WWZ9"/>
<comment type="caution">
    <text evidence="2">The sequence shown here is derived from an EMBL/GenBank/DDBJ whole genome shotgun (WGS) entry which is preliminary data.</text>
</comment>
<keyword evidence="3" id="KW-1185">Reference proteome</keyword>
<keyword evidence="1" id="KW-0472">Membrane</keyword>
<keyword evidence="1" id="KW-0812">Transmembrane</keyword>
<dbReference type="Proteomes" id="UP000249518">
    <property type="component" value="Unassembled WGS sequence"/>
</dbReference>